<comment type="similarity">
    <text evidence="1">Belongs to the sigma-70 factor family. ECF subfamily.</text>
</comment>
<dbReference type="GO" id="GO:0003677">
    <property type="term" value="F:DNA binding"/>
    <property type="evidence" value="ECO:0007669"/>
    <property type="project" value="UniProtKB-KW"/>
</dbReference>
<dbReference type="OrthoDB" id="2046835at2"/>
<proteinExistence type="inferred from homology"/>
<dbReference type="EMBL" id="VLLL01000006">
    <property type="protein sequence ID" value="TWJ11447.1"/>
    <property type="molecule type" value="Genomic_DNA"/>
</dbReference>
<dbReference type="GO" id="GO:0016987">
    <property type="term" value="F:sigma factor activity"/>
    <property type="evidence" value="ECO:0007669"/>
    <property type="project" value="UniProtKB-KW"/>
</dbReference>
<keyword evidence="5" id="KW-0804">Transcription</keyword>
<evidence type="ECO:0000256" key="5">
    <source>
        <dbReference type="ARBA" id="ARBA00023163"/>
    </source>
</evidence>
<dbReference type="InterPro" id="IPR013249">
    <property type="entry name" value="RNA_pol_sigma70_r4_t2"/>
</dbReference>
<evidence type="ECO:0000256" key="3">
    <source>
        <dbReference type="ARBA" id="ARBA00023082"/>
    </source>
</evidence>
<dbReference type="SUPFAM" id="SSF88659">
    <property type="entry name" value="Sigma3 and sigma4 domains of RNA polymerase sigma factors"/>
    <property type="match status" value="1"/>
</dbReference>
<evidence type="ECO:0000256" key="4">
    <source>
        <dbReference type="ARBA" id="ARBA00023125"/>
    </source>
</evidence>
<dbReference type="Pfam" id="PF04542">
    <property type="entry name" value="Sigma70_r2"/>
    <property type="match status" value="1"/>
</dbReference>
<dbReference type="SUPFAM" id="SSF88946">
    <property type="entry name" value="Sigma2 domain of RNA polymerase sigma factors"/>
    <property type="match status" value="1"/>
</dbReference>
<sequence length="171" mass="20114">MRPSHETEYCEFVAANLIPLRRFAYLVCGDWHRAEDAVQTVLTKLYVDWHRTVRRDPQAYVRRMVVNALHDVHRRSWFRRERPAETLPDTAYDRAEATEDRLVLLDALAKLPVRRRATLVLRFWEDRSIEDTARIMGCSETTVKSQTARGLHTLRDLLPNSMTERIEVIPT</sequence>
<dbReference type="Proteomes" id="UP000321617">
    <property type="component" value="Unassembled WGS sequence"/>
</dbReference>
<dbReference type="InterPro" id="IPR013324">
    <property type="entry name" value="RNA_pol_sigma_r3/r4-like"/>
</dbReference>
<dbReference type="GO" id="GO:0006352">
    <property type="term" value="P:DNA-templated transcription initiation"/>
    <property type="evidence" value="ECO:0007669"/>
    <property type="project" value="InterPro"/>
</dbReference>
<gene>
    <name evidence="8" type="ORF">LX16_2168</name>
</gene>
<evidence type="ECO:0000256" key="2">
    <source>
        <dbReference type="ARBA" id="ARBA00023015"/>
    </source>
</evidence>
<organism evidence="8 9">
    <name type="scientific">Stackebrandtia albiflava</name>
    <dbReference type="NCBI Taxonomy" id="406432"/>
    <lineage>
        <taxon>Bacteria</taxon>
        <taxon>Bacillati</taxon>
        <taxon>Actinomycetota</taxon>
        <taxon>Actinomycetes</taxon>
        <taxon>Glycomycetales</taxon>
        <taxon>Glycomycetaceae</taxon>
        <taxon>Stackebrandtia</taxon>
    </lineage>
</organism>
<protein>
    <submittedName>
        <fullName evidence="8">RNA polymerase sigma-70 factor (Sigma-E family)</fullName>
    </submittedName>
</protein>
<dbReference type="NCBIfam" id="TIGR02983">
    <property type="entry name" value="SigE-fam_strep"/>
    <property type="match status" value="1"/>
</dbReference>
<dbReference type="Pfam" id="PF08281">
    <property type="entry name" value="Sigma70_r4_2"/>
    <property type="match status" value="1"/>
</dbReference>
<keyword evidence="3" id="KW-0731">Sigma factor</keyword>
<keyword evidence="4" id="KW-0238">DNA-binding</keyword>
<dbReference type="Gene3D" id="1.10.10.10">
    <property type="entry name" value="Winged helix-like DNA-binding domain superfamily/Winged helix DNA-binding domain"/>
    <property type="match status" value="1"/>
</dbReference>
<reference evidence="8 9" key="1">
    <citation type="journal article" date="2013" name="Stand. Genomic Sci.">
        <title>Genomic Encyclopedia of Type Strains, Phase I: The one thousand microbial genomes (KMG-I) project.</title>
        <authorList>
            <person name="Kyrpides N.C."/>
            <person name="Woyke T."/>
            <person name="Eisen J.A."/>
            <person name="Garrity G."/>
            <person name="Lilburn T.G."/>
            <person name="Beck B.J."/>
            <person name="Whitman W.B."/>
            <person name="Hugenholtz P."/>
            <person name="Klenk H.P."/>
        </authorList>
    </citation>
    <scope>NUCLEOTIDE SEQUENCE [LARGE SCALE GENOMIC DNA]</scope>
    <source>
        <strain evidence="8 9">DSM 45044</strain>
    </source>
</reference>
<evidence type="ECO:0000313" key="9">
    <source>
        <dbReference type="Proteomes" id="UP000321617"/>
    </source>
</evidence>
<dbReference type="CDD" id="cd06171">
    <property type="entry name" value="Sigma70_r4"/>
    <property type="match status" value="1"/>
</dbReference>
<dbReference type="Gene3D" id="1.10.1740.10">
    <property type="match status" value="1"/>
</dbReference>
<accession>A0A562V0W8</accession>
<dbReference type="InterPro" id="IPR007627">
    <property type="entry name" value="RNA_pol_sigma70_r2"/>
</dbReference>
<evidence type="ECO:0000256" key="1">
    <source>
        <dbReference type="ARBA" id="ARBA00010641"/>
    </source>
</evidence>
<evidence type="ECO:0000259" key="6">
    <source>
        <dbReference type="Pfam" id="PF04542"/>
    </source>
</evidence>
<dbReference type="InterPro" id="IPR039425">
    <property type="entry name" value="RNA_pol_sigma-70-like"/>
</dbReference>
<feature type="domain" description="RNA polymerase sigma factor 70 region 4 type 2" evidence="7">
    <location>
        <begin position="103"/>
        <end position="151"/>
    </location>
</feature>
<name>A0A562V0W8_9ACTN</name>
<dbReference type="InterPro" id="IPR014284">
    <property type="entry name" value="RNA_pol_sigma-70_dom"/>
</dbReference>
<dbReference type="InterPro" id="IPR013325">
    <property type="entry name" value="RNA_pol_sigma_r2"/>
</dbReference>
<feature type="domain" description="RNA polymerase sigma-70 region 2" evidence="6">
    <location>
        <begin position="13"/>
        <end position="77"/>
    </location>
</feature>
<dbReference type="PANTHER" id="PTHR43133:SF50">
    <property type="entry name" value="ECF RNA POLYMERASE SIGMA FACTOR SIGM"/>
    <property type="match status" value="1"/>
</dbReference>
<dbReference type="PANTHER" id="PTHR43133">
    <property type="entry name" value="RNA POLYMERASE ECF-TYPE SIGMA FACTO"/>
    <property type="match status" value="1"/>
</dbReference>
<dbReference type="InterPro" id="IPR014325">
    <property type="entry name" value="RNA_pol_sigma-E_actinobac"/>
</dbReference>
<evidence type="ECO:0000313" key="8">
    <source>
        <dbReference type="EMBL" id="TWJ11447.1"/>
    </source>
</evidence>
<dbReference type="NCBIfam" id="TIGR02937">
    <property type="entry name" value="sigma70-ECF"/>
    <property type="match status" value="1"/>
</dbReference>
<evidence type="ECO:0000259" key="7">
    <source>
        <dbReference type="Pfam" id="PF08281"/>
    </source>
</evidence>
<keyword evidence="9" id="KW-1185">Reference proteome</keyword>
<dbReference type="AlphaFoldDB" id="A0A562V0W8"/>
<comment type="caution">
    <text evidence="8">The sequence shown here is derived from an EMBL/GenBank/DDBJ whole genome shotgun (WGS) entry which is preliminary data.</text>
</comment>
<dbReference type="InterPro" id="IPR036388">
    <property type="entry name" value="WH-like_DNA-bd_sf"/>
</dbReference>
<keyword evidence="2" id="KW-0805">Transcription regulation</keyword>